<dbReference type="EMBL" id="CP111012">
    <property type="protein sequence ID" value="WAQ95060.1"/>
    <property type="molecule type" value="Genomic_DNA"/>
</dbReference>
<dbReference type="Proteomes" id="UP001164746">
    <property type="component" value="Chromosome 1"/>
</dbReference>
<sequence>MLHTAKNGKRRVRCLTMNESQNIVKSYPPPKEASRISWGQDISEMDLYRHSPRKTPVKTRPILNQIENQYPFEDDTPSPIVLTKMRKQKPLAKRYKNWPWS</sequence>
<evidence type="ECO:0000313" key="1">
    <source>
        <dbReference type="EMBL" id="WAQ95060.1"/>
    </source>
</evidence>
<protein>
    <submittedName>
        <fullName evidence="1">Uncharacterized protein</fullName>
    </submittedName>
</protein>
<name>A0ABY7DJ74_MYAAR</name>
<reference evidence="1" key="1">
    <citation type="submission" date="2022-11" db="EMBL/GenBank/DDBJ databases">
        <title>Centuries of genome instability and evolution in soft-shell clam transmissible cancer (bioRxiv).</title>
        <authorList>
            <person name="Hart S.F.M."/>
            <person name="Yonemitsu M.A."/>
            <person name="Giersch R.M."/>
            <person name="Beal B.F."/>
            <person name="Arriagada G."/>
            <person name="Davis B.W."/>
            <person name="Ostrander E.A."/>
            <person name="Goff S.P."/>
            <person name="Metzger M.J."/>
        </authorList>
    </citation>
    <scope>NUCLEOTIDE SEQUENCE</scope>
    <source>
        <strain evidence="1">MELC-2E11</strain>
        <tissue evidence="1">Siphon/mantle</tissue>
    </source>
</reference>
<gene>
    <name evidence="1" type="ORF">MAR_007531</name>
</gene>
<evidence type="ECO:0000313" key="2">
    <source>
        <dbReference type="Proteomes" id="UP001164746"/>
    </source>
</evidence>
<accession>A0ABY7DJ74</accession>
<keyword evidence="2" id="KW-1185">Reference proteome</keyword>
<organism evidence="1 2">
    <name type="scientific">Mya arenaria</name>
    <name type="common">Soft-shell clam</name>
    <dbReference type="NCBI Taxonomy" id="6604"/>
    <lineage>
        <taxon>Eukaryota</taxon>
        <taxon>Metazoa</taxon>
        <taxon>Spiralia</taxon>
        <taxon>Lophotrochozoa</taxon>
        <taxon>Mollusca</taxon>
        <taxon>Bivalvia</taxon>
        <taxon>Autobranchia</taxon>
        <taxon>Heteroconchia</taxon>
        <taxon>Euheterodonta</taxon>
        <taxon>Imparidentia</taxon>
        <taxon>Neoheterodontei</taxon>
        <taxon>Myida</taxon>
        <taxon>Myoidea</taxon>
        <taxon>Myidae</taxon>
        <taxon>Mya</taxon>
    </lineage>
</organism>
<proteinExistence type="predicted"/>